<dbReference type="EMBL" id="CAJNOO010002022">
    <property type="protein sequence ID" value="CAF1227428.1"/>
    <property type="molecule type" value="Genomic_DNA"/>
</dbReference>
<dbReference type="Pfam" id="PF03372">
    <property type="entry name" value="Exo_endo_phos"/>
    <property type="match status" value="1"/>
</dbReference>
<dbReference type="InterPro" id="IPR050410">
    <property type="entry name" value="CCR4/nocturin_mRNA_transcr"/>
</dbReference>
<dbReference type="PANTHER" id="PTHR12121:SF31">
    <property type="entry name" value="FAMILY PROTEIN, PUTATIVE, EXPRESSED-RELATED"/>
    <property type="match status" value="1"/>
</dbReference>
<evidence type="ECO:0000313" key="2">
    <source>
        <dbReference type="EMBL" id="CAF1227428.1"/>
    </source>
</evidence>
<comment type="caution">
    <text evidence="3">The sequence shown here is derived from an EMBL/GenBank/DDBJ whole genome shotgun (WGS) entry which is preliminary data.</text>
</comment>
<dbReference type="PANTHER" id="PTHR12121">
    <property type="entry name" value="CARBON CATABOLITE REPRESSOR PROTEIN 4"/>
    <property type="match status" value="1"/>
</dbReference>
<dbReference type="SUPFAM" id="SSF56219">
    <property type="entry name" value="DNase I-like"/>
    <property type="match status" value="1"/>
</dbReference>
<dbReference type="InterPro" id="IPR036691">
    <property type="entry name" value="Endo/exonu/phosph_ase_sf"/>
</dbReference>
<gene>
    <name evidence="2" type="ORF">RFH988_LOCUS25981</name>
    <name evidence="3" type="ORF">SEV965_LOCUS27410</name>
</gene>
<name>A0A815FAQ1_9BILA</name>
<proteinExistence type="predicted"/>
<dbReference type="Proteomes" id="UP000663889">
    <property type="component" value="Unassembled WGS sequence"/>
</dbReference>
<evidence type="ECO:0000259" key="1">
    <source>
        <dbReference type="Pfam" id="PF03372"/>
    </source>
</evidence>
<evidence type="ECO:0000313" key="3">
    <source>
        <dbReference type="EMBL" id="CAF1322929.1"/>
    </source>
</evidence>
<feature type="domain" description="Endonuclease/exonuclease/phosphatase" evidence="1">
    <location>
        <begin position="25"/>
        <end position="279"/>
    </location>
</feature>
<dbReference type="GO" id="GO:0000175">
    <property type="term" value="F:3'-5'-RNA exonuclease activity"/>
    <property type="evidence" value="ECO:0007669"/>
    <property type="project" value="TreeGrafter"/>
</dbReference>
<dbReference type="AlphaFoldDB" id="A0A815FAQ1"/>
<protein>
    <recommendedName>
        <fullName evidence="1">Endonuclease/exonuclease/phosphatase domain-containing protein</fullName>
    </recommendedName>
</protein>
<dbReference type="Proteomes" id="UP000663882">
    <property type="component" value="Unassembled WGS sequence"/>
</dbReference>
<sequence>MSSVYSRRMSSNLSDIKNNTLSVCTFNILAPCYKRLSSEKDRESCYDSLWQKRHLSIINLLQSLEINLICLQEFWFKNPLFIQLYKSNLSSKYSFYTLQRTGFLDDGLAILVDTNYLKVIDKYELKLNDIGNRIGLLLNIELNGKNILLINLHLTFPHYRFERRLRLKQMNKFLELIHNYQISKNLLNQCSIILCGDFNSSYHNDNVYQLVENHFQSSYKFIHGYEPHVTHYTHRNEQLGVDFIFYKSNVLQPISSELIPRGCNHLVWNDQSQWMLSDHRAILTIFKYNDIN</sequence>
<accession>A0A815FAQ1</accession>
<dbReference type="EMBL" id="CAJNOU010002453">
    <property type="protein sequence ID" value="CAF1322929.1"/>
    <property type="molecule type" value="Genomic_DNA"/>
</dbReference>
<dbReference type="InterPro" id="IPR005135">
    <property type="entry name" value="Endo/exonuclease/phosphatase"/>
</dbReference>
<dbReference type="Gene3D" id="3.60.10.10">
    <property type="entry name" value="Endonuclease/exonuclease/phosphatase"/>
    <property type="match status" value="1"/>
</dbReference>
<evidence type="ECO:0000313" key="4">
    <source>
        <dbReference type="Proteomes" id="UP000663889"/>
    </source>
</evidence>
<dbReference type="OrthoDB" id="10253982at2759"/>
<reference evidence="3" key="1">
    <citation type="submission" date="2021-02" db="EMBL/GenBank/DDBJ databases">
        <authorList>
            <person name="Nowell W R."/>
        </authorList>
    </citation>
    <scope>NUCLEOTIDE SEQUENCE</scope>
</reference>
<organism evidence="3 4">
    <name type="scientific">Rotaria sordida</name>
    <dbReference type="NCBI Taxonomy" id="392033"/>
    <lineage>
        <taxon>Eukaryota</taxon>
        <taxon>Metazoa</taxon>
        <taxon>Spiralia</taxon>
        <taxon>Gnathifera</taxon>
        <taxon>Rotifera</taxon>
        <taxon>Eurotatoria</taxon>
        <taxon>Bdelloidea</taxon>
        <taxon>Philodinida</taxon>
        <taxon>Philodinidae</taxon>
        <taxon>Rotaria</taxon>
    </lineage>
</organism>